<keyword evidence="3" id="KW-1185">Reference proteome</keyword>
<feature type="transmembrane region" description="Helical" evidence="1">
    <location>
        <begin position="78"/>
        <end position="100"/>
    </location>
</feature>
<sequence>MIYKQTNTILKMIESILLSIGCILLVFWFAEEIPVLDEVLWSAAIVLTALRYGTAYGLIPFGSAVISLFVYEVVNGGDLYLFLTDLNSVLVIFLLFFLLLSSGLTKKAYSERYTDITNRYEEILEEKNLLVETLDEALAINGQYKKRFLEAEDQYSEMYDMITALNLTESDPIFNEMVRIVNQRFKTRQLILYLISSQGDSLRSKINTNSHGKLKANYLFDEMPSLLKRVLAESQKVQFHSAEDDDFSPAAAAPVFVFGEKRYILALDGISLSSCTSQQIQWLDWCLKWMGNRLSFAYRYERERNQHDMYLDTGIYRIASFFKRFNAELERAEKIGQPFVIFEISTKGLSIGEIDLLMKKQLRELDSAGWDEERNVLYVLLPGVDPSNEGAVRKRLQRAVEKEAGLQL</sequence>
<dbReference type="RefSeq" id="WP_155111355.1">
    <property type="nucleotide sequence ID" value="NZ_WMIB01000003.1"/>
</dbReference>
<evidence type="ECO:0000313" key="2">
    <source>
        <dbReference type="EMBL" id="MTH52810.1"/>
    </source>
</evidence>
<name>A0A7X2S3Y6_9BACI</name>
<dbReference type="Proteomes" id="UP000434639">
    <property type="component" value="Unassembled WGS sequence"/>
</dbReference>
<gene>
    <name evidence="2" type="ORF">GKZ89_05260</name>
</gene>
<dbReference type="EMBL" id="WMIB01000003">
    <property type="protein sequence ID" value="MTH52810.1"/>
    <property type="molecule type" value="Genomic_DNA"/>
</dbReference>
<accession>A0A7X2S3Y6</accession>
<proteinExistence type="predicted"/>
<protein>
    <recommendedName>
        <fullName evidence="4">Nucleoside-diphosphate sugar epimerase</fullName>
    </recommendedName>
</protein>
<keyword evidence="1" id="KW-0472">Membrane</keyword>
<organism evidence="2 3">
    <name type="scientific">Metabacillus mangrovi</name>
    <dbReference type="NCBI Taxonomy" id="1491830"/>
    <lineage>
        <taxon>Bacteria</taxon>
        <taxon>Bacillati</taxon>
        <taxon>Bacillota</taxon>
        <taxon>Bacilli</taxon>
        <taxon>Bacillales</taxon>
        <taxon>Bacillaceae</taxon>
        <taxon>Metabacillus</taxon>
    </lineage>
</organism>
<feature type="transmembrane region" description="Helical" evidence="1">
    <location>
        <begin position="12"/>
        <end position="30"/>
    </location>
</feature>
<evidence type="ECO:0000313" key="3">
    <source>
        <dbReference type="Proteomes" id="UP000434639"/>
    </source>
</evidence>
<reference evidence="2 3" key="1">
    <citation type="journal article" date="2017" name="Int. J. Syst. Evol. Microbiol.">
        <title>Bacillus mangrovi sp. nov., isolated from a sediment sample from a mangrove forest.</title>
        <authorList>
            <person name="Gupta V."/>
            <person name="Singh P.K."/>
            <person name="Korpole S."/>
            <person name="Tanuku N.R.S."/>
            <person name="Pinnaka A.K."/>
        </authorList>
    </citation>
    <scope>NUCLEOTIDE SEQUENCE [LARGE SCALE GENOMIC DNA]</scope>
    <source>
        <strain evidence="2 3">KCTC 33872</strain>
    </source>
</reference>
<dbReference type="OrthoDB" id="2352976at2"/>
<dbReference type="AlphaFoldDB" id="A0A7X2S3Y6"/>
<feature type="transmembrane region" description="Helical" evidence="1">
    <location>
        <begin position="50"/>
        <end position="71"/>
    </location>
</feature>
<keyword evidence="1" id="KW-1133">Transmembrane helix</keyword>
<comment type="caution">
    <text evidence="2">The sequence shown here is derived from an EMBL/GenBank/DDBJ whole genome shotgun (WGS) entry which is preliminary data.</text>
</comment>
<keyword evidence="1" id="KW-0812">Transmembrane</keyword>
<evidence type="ECO:0008006" key="4">
    <source>
        <dbReference type="Google" id="ProtNLM"/>
    </source>
</evidence>
<evidence type="ECO:0000256" key="1">
    <source>
        <dbReference type="SAM" id="Phobius"/>
    </source>
</evidence>